<dbReference type="RefSeq" id="WP_087621558.1">
    <property type="nucleotide sequence ID" value="NZ_NEXX01000006.1"/>
</dbReference>
<keyword evidence="2 4" id="KW-0732">Signal</keyword>
<evidence type="ECO:0000256" key="3">
    <source>
        <dbReference type="ARBA" id="ARBA00022764"/>
    </source>
</evidence>
<dbReference type="GO" id="GO:0009279">
    <property type="term" value="C:cell outer membrane"/>
    <property type="evidence" value="ECO:0007669"/>
    <property type="project" value="TreeGrafter"/>
</dbReference>
<dbReference type="GO" id="GO:0030288">
    <property type="term" value="C:outer membrane-bounded periplasmic space"/>
    <property type="evidence" value="ECO:0007669"/>
    <property type="project" value="TreeGrafter"/>
</dbReference>
<dbReference type="OrthoDB" id="9795964at2"/>
<evidence type="ECO:0000256" key="1">
    <source>
        <dbReference type="ARBA" id="ARBA00022448"/>
    </source>
</evidence>
<dbReference type="NCBIfam" id="TIGR03002">
    <property type="entry name" value="outer_YhbN_LptA"/>
    <property type="match status" value="1"/>
</dbReference>
<keyword evidence="3" id="KW-0574">Periplasm</keyword>
<evidence type="ECO:0000313" key="6">
    <source>
        <dbReference type="EMBL" id="OUY06005.1"/>
    </source>
</evidence>
<name>A0A1Z9YUX5_9GAMM</name>
<evidence type="ECO:0000256" key="4">
    <source>
        <dbReference type="SAM" id="SignalP"/>
    </source>
</evidence>
<keyword evidence="1" id="KW-0813">Transport</keyword>
<sequence>MLKKIIFINISLLAQSIWALESDFKQSIYFQANQSQFNHYQATFSASGDIKISQGTILIQASSANGSLRDGMPYQITLKGNPVKFQQQLDNGMVYGTANTILYNSTSSEISLKGNAQIKQQGAHLSGETLRYNLTLGDVEAKGSATKRV</sequence>
<dbReference type="AlphaFoldDB" id="A0A1Z9YUX5"/>
<accession>A0A1Z9YUX5</accession>
<protein>
    <submittedName>
        <fullName evidence="6">Lipopolysaccharide transport periplasmic protein LptA</fullName>
    </submittedName>
</protein>
<evidence type="ECO:0000259" key="5">
    <source>
        <dbReference type="Pfam" id="PF03968"/>
    </source>
</evidence>
<gene>
    <name evidence="6" type="ORF">CAP51_14940</name>
</gene>
<proteinExistence type="predicted"/>
<dbReference type="Gene3D" id="2.60.450.10">
    <property type="entry name" value="Lipopolysaccharide (LPS) transport protein A like domain"/>
    <property type="match status" value="1"/>
</dbReference>
<evidence type="ECO:0000256" key="2">
    <source>
        <dbReference type="ARBA" id="ARBA00022729"/>
    </source>
</evidence>
<keyword evidence="7" id="KW-1185">Reference proteome</keyword>
<dbReference type="EMBL" id="NEXX01000006">
    <property type="protein sequence ID" value="OUY06005.1"/>
    <property type="molecule type" value="Genomic_DNA"/>
</dbReference>
<dbReference type="GO" id="GO:0001530">
    <property type="term" value="F:lipopolysaccharide binding"/>
    <property type="evidence" value="ECO:0007669"/>
    <property type="project" value="InterPro"/>
</dbReference>
<dbReference type="GO" id="GO:0015920">
    <property type="term" value="P:lipopolysaccharide transport"/>
    <property type="evidence" value="ECO:0007669"/>
    <property type="project" value="InterPro"/>
</dbReference>
<reference evidence="6 7" key="1">
    <citation type="submission" date="2017-05" db="EMBL/GenBank/DDBJ databases">
        <title>Acinetobacter populi ANC 5415 (= PBJ7), whole genome shotgun sequencing project.</title>
        <authorList>
            <person name="Nemec A."/>
            <person name="Radolfova-Krizova L."/>
        </authorList>
    </citation>
    <scope>NUCLEOTIDE SEQUENCE [LARGE SCALE GENOMIC DNA]</scope>
    <source>
        <strain evidence="6 7">PBJ7</strain>
    </source>
</reference>
<dbReference type="GO" id="GO:0017089">
    <property type="term" value="F:glycolipid transfer activity"/>
    <property type="evidence" value="ECO:0007669"/>
    <property type="project" value="TreeGrafter"/>
</dbReference>
<feature type="signal peptide" evidence="4">
    <location>
        <begin position="1"/>
        <end position="19"/>
    </location>
</feature>
<organism evidence="6 7">
    <name type="scientific">Acinetobacter populi</name>
    <dbReference type="NCBI Taxonomy" id="1582270"/>
    <lineage>
        <taxon>Bacteria</taxon>
        <taxon>Pseudomonadati</taxon>
        <taxon>Pseudomonadota</taxon>
        <taxon>Gammaproteobacteria</taxon>
        <taxon>Moraxellales</taxon>
        <taxon>Moraxellaceae</taxon>
        <taxon>Acinetobacter</taxon>
    </lineage>
</organism>
<feature type="chain" id="PRO_5012329237" evidence="4">
    <location>
        <begin position="20"/>
        <end position="149"/>
    </location>
</feature>
<dbReference type="InterPro" id="IPR014340">
    <property type="entry name" value="LptA"/>
</dbReference>
<comment type="caution">
    <text evidence="6">The sequence shown here is derived from an EMBL/GenBank/DDBJ whole genome shotgun (WGS) entry which is preliminary data.</text>
</comment>
<dbReference type="Proteomes" id="UP000196536">
    <property type="component" value="Unassembled WGS sequence"/>
</dbReference>
<dbReference type="InterPro" id="IPR052037">
    <property type="entry name" value="LPS_export_LptA"/>
</dbReference>
<evidence type="ECO:0000313" key="7">
    <source>
        <dbReference type="Proteomes" id="UP000196536"/>
    </source>
</evidence>
<feature type="domain" description="Organic solvent tolerance-like N-terminal" evidence="5">
    <location>
        <begin position="31"/>
        <end position="135"/>
    </location>
</feature>
<dbReference type="InterPro" id="IPR005653">
    <property type="entry name" value="OstA-like_N"/>
</dbReference>
<dbReference type="PANTHER" id="PTHR36504:SF1">
    <property type="entry name" value="LIPOPOLYSACCHARIDE EXPORT SYSTEM PROTEIN LPTA"/>
    <property type="match status" value="1"/>
</dbReference>
<dbReference type="Pfam" id="PF03968">
    <property type="entry name" value="LptD_N"/>
    <property type="match status" value="1"/>
</dbReference>
<dbReference type="PANTHER" id="PTHR36504">
    <property type="entry name" value="LIPOPOLYSACCHARIDE EXPORT SYSTEM PROTEIN LPTA"/>
    <property type="match status" value="1"/>
</dbReference>